<reference evidence="2" key="1">
    <citation type="journal article" date="2011" name="PLoS Genet.">
        <title>Genomic analysis of the necrotrophic fungal pathogens Sclerotinia sclerotiorum and Botrytis cinerea.</title>
        <authorList>
            <person name="Amselem J."/>
            <person name="Cuomo C.A."/>
            <person name="van Kan J.A."/>
            <person name="Viaud M."/>
            <person name="Benito E.P."/>
            <person name="Couloux A."/>
            <person name="Coutinho P.M."/>
            <person name="de Vries R.P."/>
            <person name="Dyer P.S."/>
            <person name="Fillinger S."/>
            <person name="Fournier E."/>
            <person name="Gout L."/>
            <person name="Hahn M."/>
            <person name="Kohn L."/>
            <person name="Lapalu N."/>
            <person name="Plummer K.M."/>
            <person name="Pradier J.M."/>
            <person name="Quevillon E."/>
            <person name="Sharon A."/>
            <person name="Simon A."/>
            <person name="ten Have A."/>
            <person name="Tudzynski B."/>
            <person name="Tudzynski P."/>
            <person name="Wincker P."/>
            <person name="Andrew M."/>
            <person name="Anthouard V."/>
            <person name="Beever R.E."/>
            <person name="Beffa R."/>
            <person name="Benoit I."/>
            <person name="Bouzid O."/>
            <person name="Brault B."/>
            <person name="Chen Z."/>
            <person name="Choquer M."/>
            <person name="Collemare J."/>
            <person name="Cotton P."/>
            <person name="Danchin E.G."/>
            <person name="Da Silva C."/>
            <person name="Gautier A."/>
            <person name="Giraud C."/>
            <person name="Giraud T."/>
            <person name="Gonzalez C."/>
            <person name="Grossetete S."/>
            <person name="Guldener U."/>
            <person name="Henrissat B."/>
            <person name="Howlett B.J."/>
            <person name="Kodira C."/>
            <person name="Kretschmer M."/>
            <person name="Lappartient A."/>
            <person name="Leroch M."/>
            <person name="Levis C."/>
            <person name="Mauceli E."/>
            <person name="Neuveglise C."/>
            <person name="Oeser B."/>
            <person name="Pearson M."/>
            <person name="Poulain J."/>
            <person name="Poussereau N."/>
            <person name="Quesneville H."/>
            <person name="Rascle C."/>
            <person name="Schumacher J."/>
            <person name="Segurens B."/>
            <person name="Sexton A."/>
            <person name="Silva E."/>
            <person name="Sirven C."/>
            <person name="Soanes D.M."/>
            <person name="Talbot N.J."/>
            <person name="Templeton M."/>
            <person name="Yandava C."/>
            <person name="Yarden O."/>
            <person name="Zeng Q."/>
            <person name="Rollins J.A."/>
            <person name="Lebrun M.H."/>
            <person name="Dickman M."/>
        </authorList>
    </citation>
    <scope>NUCLEOTIDE SEQUENCE [LARGE SCALE GENOMIC DNA]</scope>
    <source>
        <strain evidence="2">T4</strain>
    </source>
</reference>
<dbReference type="AlphaFoldDB" id="G2Y958"/>
<dbReference type="HOGENOM" id="CLU_2426755_0_0_1"/>
<gene>
    <name evidence="1" type="ORF">BofuT4_uP030100.1</name>
</gene>
<evidence type="ECO:0000313" key="1">
    <source>
        <dbReference type="EMBL" id="CCD49134.1"/>
    </source>
</evidence>
<evidence type="ECO:0000313" key="2">
    <source>
        <dbReference type="Proteomes" id="UP000008177"/>
    </source>
</evidence>
<name>G2Y958_BOTF4</name>
<organism evidence="1 2">
    <name type="scientific">Botryotinia fuckeliana (strain T4)</name>
    <name type="common">Noble rot fungus</name>
    <name type="synonym">Botrytis cinerea</name>
    <dbReference type="NCBI Taxonomy" id="999810"/>
    <lineage>
        <taxon>Eukaryota</taxon>
        <taxon>Fungi</taxon>
        <taxon>Dikarya</taxon>
        <taxon>Ascomycota</taxon>
        <taxon>Pezizomycotina</taxon>
        <taxon>Leotiomycetes</taxon>
        <taxon>Helotiales</taxon>
        <taxon>Sclerotiniaceae</taxon>
        <taxon>Botrytis</taxon>
    </lineage>
</organism>
<dbReference type="Proteomes" id="UP000008177">
    <property type="component" value="Unplaced contigs"/>
</dbReference>
<protein>
    <submittedName>
        <fullName evidence="1">Uncharacterized protein</fullName>
    </submittedName>
</protein>
<dbReference type="EMBL" id="FQ790300">
    <property type="protein sequence ID" value="CCD49134.1"/>
    <property type="molecule type" value="Genomic_DNA"/>
</dbReference>
<sequence>MAKTATVYHDMVDWQGTLTVMLRHQFHLRWSQFHQCSSPRLNRFRTAGSGIGVFGTLRNIEVPDNTAAYAGSPGCLPSLKPPATSLEAKAQ</sequence>
<proteinExistence type="predicted"/>
<dbReference type="InParanoid" id="G2Y958"/>
<accession>G2Y958</accession>